<organism evidence="2 3">
    <name type="scientific">Muribacter muris</name>
    <dbReference type="NCBI Taxonomy" id="67855"/>
    <lineage>
        <taxon>Bacteria</taxon>
        <taxon>Pseudomonadati</taxon>
        <taxon>Pseudomonadota</taxon>
        <taxon>Gammaproteobacteria</taxon>
        <taxon>Pasteurellales</taxon>
        <taxon>Pasteurellaceae</taxon>
        <taxon>Muribacter</taxon>
    </lineage>
</organism>
<dbReference type="EMBL" id="JWIZ01000050">
    <property type="protein sequence ID" value="KMK51097.1"/>
    <property type="molecule type" value="Genomic_DNA"/>
</dbReference>
<dbReference type="RefSeq" id="WP_047977309.1">
    <property type="nucleotide sequence ID" value="NZ_JWIZ01000050.1"/>
</dbReference>
<accession>A0A0J5S2R7</accession>
<dbReference type="PATRIC" id="fig|67855.3.peg.1706"/>
<gene>
    <name evidence="2" type="ORF">RO21_08190</name>
</gene>
<name>A0A0J5S2R7_9PAST</name>
<dbReference type="Proteomes" id="UP000036270">
    <property type="component" value="Unassembled WGS sequence"/>
</dbReference>
<dbReference type="STRING" id="67855.RO21_08190"/>
<evidence type="ECO:0000259" key="1">
    <source>
        <dbReference type="Pfam" id="PF20148"/>
    </source>
</evidence>
<dbReference type="AlphaFoldDB" id="A0A0J5S2R7"/>
<comment type="caution">
    <text evidence="2">The sequence shown here is derived from an EMBL/GenBank/DDBJ whole genome shotgun (WGS) entry which is preliminary data.</text>
</comment>
<proteinExistence type="predicted"/>
<protein>
    <recommendedName>
        <fullName evidence="1">DUF6531 domain-containing protein</fullName>
    </recommendedName>
</protein>
<evidence type="ECO:0000313" key="3">
    <source>
        <dbReference type="Proteomes" id="UP000036270"/>
    </source>
</evidence>
<dbReference type="Pfam" id="PF20148">
    <property type="entry name" value="DUF6531"/>
    <property type="match status" value="1"/>
</dbReference>
<sequence>MFFQYGFPEKKGINRYIQAGKKWVKGDPIDVFSGQVVEQRTDFSLGQTIELAFVRTWARTKESDRTHGLCGQYWVDNFSEYAEISQHGQHIRIATQEGTYLRFGLPVGTLQSFNPDHPQYTLIRESSALVLYNRDTGLRKIFASLTSQTAPDIALGYPALTDGIFPICYWQDEFENRVEFGC</sequence>
<feature type="domain" description="DUF6531" evidence="1">
    <location>
        <begin position="26"/>
        <end position="103"/>
    </location>
</feature>
<evidence type="ECO:0000313" key="2">
    <source>
        <dbReference type="EMBL" id="KMK51097.1"/>
    </source>
</evidence>
<keyword evidence="3" id="KW-1185">Reference proteome</keyword>
<dbReference type="InterPro" id="IPR045351">
    <property type="entry name" value="DUF6531"/>
</dbReference>
<reference evidence="2 3" key="1">
    <citation type="submission" date="2014-12" db="EMBL/GenBank/DDBJ databases">
        <title>Reclassification of Actinobacillus muris as Muribacter muris.</title>
        <authorList>
            <person name="Christensen H."/>
            <person name="Nicklas W."/>
            <person name="Bisgaard M."/>
        </authorList>
    </citation>
    <scope>NUCLEOTIDE SEQUENCE [LARGE SCALE GENOMIC DNA]</scope>
    <source>
        <strain evidence="2 3">Ackerman80-443D</strain>
    </source>
</reference>